<evidence type="ECO:0000256" key="4">
    <source>
        <dbReference type="RuleBase" id="RU363128"/>
    </source>
</evidence>
<reference evidence="6" key="4">
    <citation type="submission" date="2019-03" db="UniProtKB">
        <authorList>
            <consortium name="EnsemblPlants"/>
        </authorList>
    </citation>
    <scope>IDENTIFICATION</scope>
</reference>
<sequence length="190" mass="20240">RTRRLRSSETPPPTTRRTFRPSAIVVAAMTFKRRNGGRNKHGRGHVRFIRCDNCAKTVPKDKAIKRYKVQNIVAPENISYFTEASVLDGYHLPKIYIKERWCIIGCAIHKKKIGIRSRKDRKNRAPPESVRRRGPRPEGQAPRPGGVGGGPGGVGGGSGGTGGGFGAGGAGGGLGAGAPAPNVAGDWPQN</sequence>
<evidence type="ECO:0000256" key="1">
    <source>
        <dbReference type="ARBA" id="ARBA00008596"/>
    </source>
</evidence>
<reference evidence="7" key="2">
    <citation type="journal article" date="2017" name="Nat. Plants">
        <title>The Aegilops tauschii genome reveals multiple impacts of transposons.</title>
        <authorList>
            <person name="Zhao G."/>
            <person name="Zou C."/>
            <person name="Li K."/>
            <person name="Wang K."/>
            <person name="Li T."/>
            <person name="Gao L."/>
            <person name="Zhang X."/>
            <person name="Wang H."/>
            <person name="Yang Z."/>
            <person name="Liu X."/>
            <person name="Jiang W."/>
            <person name="Mao L."/>
            <person name="Kong X."/>
            <person name="Jiao Y."/>
            <person name="Jia J."/>
        </authorList>
    </citation>
    <scope>NUCLEOTIDE SEQUENCE [LARGE SCALE GENOMIC DNA]</scope>
    <source>
        <strain evidence="7">cv. AL8/78</strain>
    </source>
</reference>
<dbReference type="GO" id="GO:0022627">
    <property type="term" value="C:cytosolic small ribosomal subunit"/>
    <property type="evidence" value="ECO:0007669"/>
    <property type="project" value="TreeGrafter"/>
</dbReference>
<dbReference type="PANTHER" id="PTHR12538:SF1">
    <property type="entry name" value="SMALL RIBOSOMAL SUBUNIT PROTEIN ES26"/>
    <property type="match status" value="1"/>
</dbReference>
<feature type="compositionally biased region" description="Low complexity" evidence="5">
    <location>
        <begin position="177"/>
        <end position="190"/>
    </location>
</feature>
<keyword evidence="3 4" id="KW-0687">Ribonucleoprotein</keyword>
<evidence type="ECO:0000313" key="6">
    <source>
        <dbReference type="EnsemblPlants" id="AET3Gv20780800.1"/>
    </source>
</evidence>
<reference evidence="7" key="1">
    <citation type="journal article" date="2014" name="Science">
        <title>Ancient hybridizations among the ancestral genomes of bread wheat.</title>
        <authorList>
            <consortium name="International Wheat Genome Sequencing Consortium,"/>
            <person name="Marcussen T."/>
            <person name="Sandve S.R."/>
            <person name="Heier L."/>
            <person name="Spannagl M."/>
            <person name="Pfeifer M."/>
            <person name="Jakobsen K.S."/>
            <person name="Wulff B.B."/>
            <person name="Steuernagel B."/>
            <person name="Mayer K.F."/>
            <person name="Olsen O.A."/>
        </authorList>
    </citation>
    <scope>NUCLEOTIDE SEQUENCE [LARGE SCALE GENOMIC DNA]</scope>
    <source>
        <strain evidence="7">cv. AL8/78</strain>
    </source>
</reference>
<dbReference type="STRING" id="200361.A0A453FU15"/>
<proteinExistence type="inferred from homology"/>
<dbReference type="PANTHER" id="PTHR12538">
    <property type="entry name" value="40S RIBOSOMAL PROTEIN S26"/>
    <property type="match status" value="1"/>
</dbReference>
<feature type="compositionally biased region" description="Gly residues" evidence="5">
    <location>
        <begin position="145"/>
        <end position="176"/>
    </location>
</feature>
<dbReference type="GO" id="GO:0006412">
    <property type="term" value="P:translation"/>
    <property type="evidence" value="ECO:0007669"/>
    <property type="project" value="InterPro"/>
</dbReference>
<dbReference type="EnsemblPlants" id="AET3Gv20780800.1">
    <property type="protein sequence ID" value="AET3Gv20780800.1"/>
    <property type="gene ID" value="AET3Gv20780800"/>
</dbReference>
<evidence type="ECO:0000313" key="7">
    <source>
        <dbReference type="Proteomes" id="UP000015105"/>
    </source>
</evidence>
<evidence type="ECO:0000256" key="5">
    <source>
        <dbReference type="SAM" id="MobiDB-lite"/>
    </source>
</evidence>
<protein>
    <recommendedName>
        <fullName evidence="4">40S ribosomal protein S26</fullName>
    </recommendedName>
</protein>
<accession>A0A453FU15</accession>
<dbReference type="AlphaFoldDB" id="A0A453FU15"/>
<reference evidence="6" key="3">
    <citation type="journal article" date="2017" name="Nature">
        <title>Genome sequence of the progenitor of the wheat D genome Aegilops tauschii.</title>
        <authorList>
            <person name="Luo M.C."/>
            <person name="Gu Y.Q."/>
            <person name="Puiu D."/>
            <person name="Wang H."/>
            <person name="Twardziok S.O."/>
            <person name="Deal K.R."/>
            <person name="Huo N."/>
            <person name="Zhu T."/>
            <person name="Wang L."/>
            <person name="Wang Y."/>
            <person name="McGuire P.E."/>
            <person name="Liu S."/>
            <person name="Long H."/>
            <person name="Ramasamy R.K."/>
            <person name="Rodriguez J.C."/>
            <person name="Van S.L."/>
            <person name="Yuan L."/>
            <person name="Wang Z."/>
            <person name="Xia Z."/>
            <person name="Xiao L."/>
            <person name="Anderson O.D."/>
            <person name="Ouyang S."/>
            <person name="Liang Y."/>
            <person name="Zimin A.V."/>
            <person name="Pertea G."/>
            <person name="Qi P."/>
            <person name="Bennetzen J.L."/>
            <person name="Dai X."/>
            <person name="Dawson M.W."/>
            <person name="Muller H.G."/>
            <person name="Kugler K."/>
            <person name="Rivarola-Duarte L."/>
            <person name="Spannagl M."/>
            <person name="Mayer K.F.X."/>
            <person name="Lu F.H."/>
            <person name="Bevan M.W."/>
            <person name="Leroy P."/>
            <person name="Li P."/>
            <person name="You F.M."/>
            <person name="Sun Q."/>
            <person name="Liu Z."/>
            <person name="Lyons E."/>
            <person name="Wicker T."/>
            <person name="Salzberg S.L."/>
            <person name="Devos K.M."/>
            <person name="Dvorak J."/>
        </authorList>
    </citation>
    <scope>NUCLEOTIDE SEQUENCE [LARGE SCALE GENOMIC DNA]</scope>
    <source>
        <strain evidence="6">cv. AL8/78</strain>
    </source>
</reference>
<feature type="region of interest" description="Disordered" evidence="5">
    <location>
        <begin position="114"/>
        <end position="190"/>
    </location>
</feature>
<dbReference type="Gene3D" id="3.30.1740.20">
    <property type="entry name" value="Ribosomal protein S26e"/>
    <property type="match status" value="1"/>
</dbReference>
<keyword evidence="7" id="KW-1185">Reference proteome</keyword>
<dbReference type="Pfam" id="PF01283">
    <property type="entry name" value="Ribosomal_S26e"/>
    <property type="match status" value="1"/>
</dbReference>
<dbReference type="InterPro" id="IPR038551">
    <property type="entry name" value="Ribosomal_eS26_sf"/>
</dbReference>
<dbReference type="Gramene" id="AET3Gv20780800.1">
    <property type="protein sequence ID" value="AET3Gv20780800.1"/>
    <property type="gene ID" value="AET3Gv20780800"/>
</dbReference>
<dbReference type="GO" id="GO:0003729">
    <property type="term" value="F:mRNA binding"/>
    <property type="evidence" value="ECO:0007669"/>
    <property type="project" value="TreeGrafter"/>
</dbReference>
<dbReference type="Proteomes" id="UP000015105">
    <property type="component" value="Chromosome 3D"/>
</dbReference>
<organism evidence="6 7">
    <name type="scientific">Aegilops tauschii subsp. strangulata</name>
    <name type="common">Goatgrass</name>
    <dbReference type="NCBI Taxonomy" id="200361"/>
    <lineage>
        <taxon>Eukaryota</taxon>
        <taxon>Viridiplantae</taxon>
        <taxon>Streptophyta</taxon>
        <taxon>Embryophyta</taxon>
        <taxon>Tracheophyta</taxon>
        <taxon>Spermatophyta</taxon>
        <taxon>Magnoliopsida</taxon>
        <taxon>Liliopsida</taxon>
        <taxon>Poales</taxon>
        <taxon>Poaceae</taxon>
        <taxon>BOP clade</taxon>
        <taxon>Pooideae</taxon>
        <taxon>Triticodae</taxon>
        <taxon>Triticeae</taxon>
        <taxon>Triticinae</taxon>
        <taxon>Aegilops</taxon>
    </lineage>
</organism>
<dbReference type="InterPro" id="IPR000892">
    <property type="entry name" value="Ribosomal_eS26"/>
</dbReference>
<dbReference type="GO" id="GO:0003735">
    <property type="term" value="F:structural constituent of ribosome"/>
    <property type="evidence" value="ECO:0007669"/>
    <property type="project" value="InterPro"/>
</dbReference>
<comment type="similarity">
    <text evidence="1 4">Belongs to the eukaryotic ribosomal protein eS26 family.</text>
</comment>
<keyword evidence="2 4" id="KW-0689">Ribosomal protein</keyword>
<evidence type="ECO:0000256" key="2">
    <source>
        <dbReference type="ARBA" id="ARBA00022980"/>
    </source>
</evidence>
<name>A0A453FU15_AEGTS</name>
<evidence type="ECO:0000256" key="3">
    <source>
        <dbReference type="ARBA" id="ARBA00023274"/>
    </source>
</evidence>
<reference evidence="6" key="5">
    <citation type="journal article" date="2021" name="G3 (Bethesda)">
        <title>Aegilops tauschii genome assembly Aet v5.0 features greater sequence contiguity and improved annotation.</title>
        <authorList>
            <person name="Wang L."/>
            <person name="Zhu T."/>
            <person name="Rodriguez J.C."/>
            <person name="Deal K.R."/>
            <person name="Dubcovsky J."/>
            <person name="McGuire P.E."/>
            <person name="Lux T."/>
            <person name="Spannagl M."/>
            <person name="Mayer K.F.X."/>
            <person name="Baldrich P."/>
            <person name="Meyers B.C."/>
            <person name="Huo N."/>
            <person name="Gu Y.Q."/>
            <person name="Zhou H."/>
            <person name="Devos K.M."/>
            <person name="Bennetzen J.L."/>
            <person name="Unver T."/>
            <person name="Budak H."/>
            <person name="Gulick P.J."/>
            <person name="Galiba G."/>
            <person name="Kalapos B."/>
            <person name="Nelson D.R."/>
            <person name="Li P."/>
            <person name="You F.M."/>
            <person name="Luo M.C."/>
            <person name="Dvorak J."/>
        </authorList>
    </citation>
    <scope>NUCLEOTIDE SEQUENCE [LARGE SCALE GENOMIC DNA]</scope>
    <source>
        <strain evidence="6">cv. AL8/78</strain>
    </source>
</reference>